<dbReference type="InterPro" id="IPR003661">
    <property type="entry name" value="HisK_dim/P_dom"/>
</dbReference>
<dbReference type="SMART" id="SM00387">
    <property type="entry name" value="HATPase_c"/>
    <property type="match status" value="1"/>
</dbReference>
<accession>A0ABT9A6U9</accession>
<dbReference type="InterPro" id="IPR001789">
    <property type="entry name" value="Sig_transdc_resp-reg_receiver"/>
</dbReference>
<dbReference type="InterPro" id="IPR005467">
    <property type="entry name" value="His_kinase_dom"/>
</dbReference>
<dbReference type="CDD" id="cd16922">
    <property type="entry name" value="HATPase_EvgS-ArcB-TorS-like"/>
    <property type="match status" value="1"/>
</dbReference>
<dbReference type="Pfam" id="PF08448">
    <property type="entry name" value="PAS_4"/>
    <property type="match status" value="4"/>
</dbReference>
<dbReference type="InterPro" id="IPR013656">
    <property type="entry name" value="PAS_4"/>
</dbReference>
<dbReference type="InterPro" id="IPR004358">
    <property type="entry name" value="Sig_transdc_His_kin-like_C"/>
</dbReference>
<feature type="domain" description="Histidine kinase" evidence="7">
    <location>
        <begin position="811"/>
        <end position="1032"/>
    </location>
</feature>
<evidence type="ECO:0000256" key="3">
    <source>
        <dbReference type="ARBA" id="ARBA00022553"/>
    </source>
</evidence>
<evidence type="ECO:0000259" key="9">
    <source>
        <dbReference type="PROSITE" id="PS50112"/>
    </source>
</evidence>
<reference evidence="11" key="1">
    <citation type="submission" date="2023-07" db="EMBL/GenBank/DDBJ databases">
        <authorList>
            <person name="Kim M.K."/>
        </authorList>
    </citation>
    <scope>NUCLEOTIDE SEQUENCE</scope>
    <source>
        <strain evidence="11">M29</strain>
    </source>
</reference>
<dbReference type="InterPro" id="IPR036097">
    <property type="entry name" value="HisK_dim/P_sf"/>
</dbReference>
<evidence type="ECO:0000313" key="11">
    <source>
        <dbReference type="EMBL" id="MDO7845563.1"/>
    </source>
</evidence>
<evidence type="ECO:0000259" key="10">
    <source>
        <dbReference type="PROSITE" id="PS50113"/>
    </source>
</evidence>
<gene>
    <name evidence="11" type="ORF">Q5H92_04285</name>
</gene>
<dbReference type="SUPFAM" id="SSF55874">
    <property type="entry name" value="ATPase domain of HSP90 chaperone/DNA topoisomerase II/histidine kinase"/>
    <property type="match status" value="1"/>
</dbReference>
<dbReference type="EC" id="2.7.13.3" evidence="2"/>
<feature type="domain" description="PAC" evidence="10">
    <location>
        <begin position="487"/>
        <end position="541"/>
    </location>
</feature>
<organism evidence="11 12">
    <name type="scientific">Hymenobacter mellowenesis</name>
    <dbReference type="NCBI Taxonomy" id="3063995"/>
    <lineage>
        <taxon>Bacteria</taxon>
        <taxon>Pseudomonadati</taxon>
        <taxon>Bacteroidota</taxon>
        <taxon>Cytophagia</taxon>
        <taxon>Cytophagales</taxon>
        <taxon>Hymenobacteraceae</taxon>
        <taxon>Hymenobacter</taxon>
    </lineage>
</organism>
<dbReference type="InterPro" id="IPR003594">
    <property type="entry name" value="HATPase_dom"/>
</dbReference>
<feature type="modified residue" description="4-aspartylphosphate" evidence="5">
    <location>
        <position position="1108"/>
    </location>
</feature>
<evidence type="ECO:0000259" key="7">
    <source>
        <dbReference type="PROSITE" id="PS50109"/>
    </source>
</evidence>
<sequence>MSSSPDTDWAAQLAAARARGQQAEAALAAAEARIAALEQEHAAIAGHAQRQQMQLSALVQNLRVGLVLVDEQGRIQFVNQYFWELFGLPAVAGPDQGGPPVPYSAVYIDNAFRDPTGFRNRAQALNAAGQTVLQEELALADGRVLELDYLVLDKARAGRLICYRDVTERHHRDAELRTLSFIPQQNPNPILRLTAAGEVVYASPAAAPLLEALAADEHGLRQRLVALVQAALRSPQQQQQELAVAGEHYLFTAVAVPGERYATLYLTNITSRYQAEQLLVSQRAFYESVLEEVPTTIAVFDAEHRYLYLNRLVERDPDIRAWMLGKTSTEAGTRRQRPAAMIQQRAANFAAALREQREVEWEEIHVREGAPRSFLVRFRPVVSADGRTLIICSGIDITERKQSEEMRMAQQEFYESILNLLPVDIAVFDAEHRFMFANPSSISDPVVRKQVIGMTNEEYFAFRNRQQPSGMADQRAQYFDLAVRTRTDVTWEEMRTDKKQRPQLIMRHLRPVFDADGTLRLVVGSGIDITARYTAEKLQHEVQQMLQVQQDFVRQILDALPNVLYIVDPDGAVSFSNPAYEAMIAHGRHWQEADVPPAVREEMRQMQALNQLVRASQLPQVKEMPYTLASGETLYFHVHKRPMLRPDGQFDILTISTEVTAVKQARSALERREKQYHDLVYYSQALICTHDLAGILLSVNPAIERLMGLPAAQLVGQSLRRAIAPEHHAALQAYLNGGQHAQPRIVQVLAGGGERRYLQYYTYEVREEGHPPYVVASGYDVTQGIIAQQALQLAKREAEENAHAKEAFLARMSHEIRTPLNGVLGMAALLQKTPLDAAQREYLATMQHAGRHLLALLNDVLDMAKITSQHLELNHAPFDVAMVLQGAGQTVAALAAKKGLQLEVEPLRPDLPRVLGDAYRLHQVLLNLLSNAIKFTEAGLVRLGADVVAETPEALTLDFRVEDTGIGISAQEQVHIFDAFAQANAETSQLYGGTGLGLTISQQLVGQMGGTLRLHSQPDQGTTFYFQLVLPRAAEPLTPAPPAAAPAASAPAERLRGLRVLLAEDNLVNQRIAVAVLEFWGVQVTAVGNGRDALAQLLQQRFDVVLLDIRMPGLNGVQVTEAIRRHPVQALAQVPIVALTANAFEADRAAYLAAGMNACLTKPYEEAALCQLLLDLTESRPGRAGTGSTPGS</sequence>
<dbReference type="CDD" id="cd00082">
    <property type="entry name" value="HisKA"/>
    <property type="match status" value="1"/>
</dbReference>
<keyword evidence="4" id="KW-0902">Two-component regulatory system</keyword>
<dbReference type="InterPro" id="IPR000700">
    <property type="entry name" value="PAS-assoc_C"/>
</dbReference>
<dbReference type="EMBL" id="JAUQSX010000002">
    <property type="protein sequence ID" value="MDO7845563.1"/>
    <property type="molecule type" value="Genomic_DNA"/>
</dbReference>
<evidence type="ECO:0000256" key="1">
    <source>
        <dbReference type="ARBA" id="ARBA00000085"/>
    </source>
</evidence>
<dbReference type="PRINTS" id="PR00344">
    <property type="entry name" value="BCTRLSENSOR"/>
</dbReference>
<dbReference type="InterPro" id="IPR001610">
    <property type="entry name" value="PAC"/>
</dbReference>
<feature type="domain" description="PAS" evidence="9">
    <location>
        <begin position="549"/>
        <end position="585"/>
    </location>
</feature>
<dbReference type="PANTHER" id="PTHR45339">
    <property type="entry name" value="HYBRID SIGNAL TRANSDUCTION HISTIDINE KINASE J"/>
    <property type="match status" value="1"/>
</dbReference>
<dbReference type="Pfam" id="PF00072">
    <property type="entry name" value="Response_reg"/>
    <property type="match status" value="1"/>
</dbReference>
<dbReference type="InterPro" id="IPR011006">
    <property type="entry name" value="CheY-like_superfamily"/>
</dbReference>
<dbReference type="InterPro" id="IPR035965">
    <property type="entry name" value="PAS-like_dom_sf"/>
</dbReference>
<dbReference type="PROSITE" id="PS50110">
    <property type="entry name" value="RESPONSE_REGULATORY"/>
    <property type="match status" value="1"/>
</dbReference>
<dbReference type="NCBIfam" id="TIGR00229">
    <property type="entry name" value="sensory_box"/>
    <property type="match status" value="2"/>
</dbReference>
<name>A0ABT9A6U9_9BACT</name>
<evidence type="ECO:0000256" key="2">
    <source>
        <dbReference type="ARBA" id="ARBA00012438"/>
    </source>
</evidence>
<dbReference type="CDD" id="cd17546">
    <property type="entry name" value="REC_hyHK_CKI1_RcsC-like"/>
    <property type="match status" value="1"/>
</dbReference>
<feature type="domain" description="PAS" evidence="9">
    <location>
        <begin position="672"/>
        <end position="736"/>
    </location>
</feature>
<dbReference type="SMART" id="SM00091">
    <property type="entry name" value="PAS"/>
    <property type="match status" value="5"/>
</dbReference>
<dbReference type="SUPFAM" id="SSF47384">
    <property type="entry name" value="Homodimeric domain of signal transducing histidine kinase"/>
    <property type="match status" value="1"/>
</dbReference>
<dbReference type="PROSITE" id="PS50109">
    <property type="entry name" value="HIS_KIN"/>
    <property type="match status" value="1"/>
</dbReference>
<dbReference type="PROSITE" id="PS50112">
    <property type="entry name" value="PAS"/>
    <property type="match status" value="3"/>
</dbReference>
<dbReference type="Gene3D" id="3.40.50.2300">
    <property type="match status" value="1"/>
</dbReference>
<dbReference type="CDD" id="cd00130">
    <property type="entry name" value="PAS"/>
    <property type="match status" value="1"/>
</dbReference>
<comment type="caution">
    <text evidence="11">The sequence shown here is derived from an EMBL/GenBank/DDBJ whole genome shotgun (WGS) entry which is preliminary data.</text>
</comment>
<evidence type="ECO:0000259" key="8">
    <source>
        <dbReference type="PROSITE" id="PS50110"/>
    </source>
</evidence>
<dbReference type="Gene3D" id="3.30.565.10">
    <property type="entry name" value="Histidine kinase-like ATPase, C-terminal domain"/>
    <property type="match status" value="1"/>
</dbReference>
<dbReference type="PROSITE" id="PS50113">
    <property type="entry name" value="PAC"/>
    <property type="match status" value="2"/>
</dbReference>
<keyword evidence="12" id="KW-1185">Reference proteome</keyword>
<dbReference type="PANTHER" id="PTHR45339:SF1">
    <property type="entry name" value="HYBRID SIGNAL TRANSDUCTION HISTIDINE KINASE J"/>
    <property type="match status" value="1"/>
</dbReference>
<dbReference type="Gene3D" id="3.30.450.20">
    <property type="entry name" value="PAS domain"/>
    <property type="match status" value="5"/>
</dbReference>
<dbReference type="SUPFAM" id="SSF52172">
    <property type="entry name" value="CheY-like"/>
    <property type="match status" value="1"/>
</dbReference>
<dbReference type="Gene3D" id="1.10.287.130">
    <property type="match status" value="1"/>
</dbReference>
<dbReference type="Pfam" id="PF00512">
    <property type="entry name" value="HisKA"/>
    <property type="match status" value="1"/>
</dbReference>
<evidence type="ECO:0000313" key="12">
    <source>
        <dbReference type="Proteomes" id="UP001167796"/>
    </source>
</evidence>
<comment type="catalytic activity">
    <reaction evidence="1">
        <text>ATP + protein L-histidine = ADP + protein N-phospho-L-histidine.</text>
        <dbReference type="EC" id="2.7.13.3"/>
    </reaction>
</comment>
<protein>
    <recommendedName>
        <fullName evidence="2">histidine kinase</fullName>
        <ecNumber evidence="2">2.7.13.3</ecNumber>
    </recommendedName>
</protein>
<feature type="coiled-coil region" evidence="6">
    <location>
        <begin position="13"/>
        <end position="47"/>
    </location>
</feature>
<dbReference type="SMART" id="SM00448">
    <property type="entry name" value="REC"/>
    <property type="match status" value="1"/>
</dbReference>
<evidence type="ECO:0000256" key="6">
    <source>
        <dbReference type="SAM" id="Coils"/>
    </source>
</evidence>
<dbReference type="Pfam" id="PF13188">
    <property type="entry name" value="PAS_8"/>
    <property type="match status" value="1"/>
</dbReference>
<dbReference type="SUPFAM" id="SSF55785">
    <property type="entry name" value="PYP-like sensor domain (PAS domain)"/>
    <property type="match status" value="6"/>
</dbReference>
<dbReference type="InterPro" id="IPR000014">
    <property type="entry name" value="PAS"/>
</dbReference>
<proteinExistence type="predicted"/>
<dbReference type="InterPro" id="IPR036890">
    <property type="entry name" value="HATPase_C_sf"/>
</dbReference>
<keyword evidence="3 5" id="KW-0597">Phosphoprotein</keyword>
<feature type="domain" description="PAS" evidence="9">
    <location>
        <begin position="51"/>
        <end position="88"/>
    </location>
</feature>
<dbReference type="SMART" id="SM00388">
    <property type="entry name" value="HisKA"/>
    <property type="match status" value="1"/>
</dbReference>
<dbReference type="RefSeq" id="WP_305010257.1">
    <property type="nucleotide sequence ID" value="NZ_JAUQSX010000002.1"/>
</dbReference>
<evidence type="ECO:0000256" key="5">
    <source>
        <dbReference type="PROSITE-ProRule" id="PRU00169"/>
    </source>
</evidence>
<keyword evidence="6" id="KW-0175">Coiled coil</keyword>
<feature type="domain" description="PAC" evidence="10">
    <location>
        <begin position="357"/>
        <end position="409"/>
    </location>
</feature>
<dbReference type="Pfam" id="PF02518">
    <property type="entry name" value="HATPase_c"/>
    <property type="match status" value="1"/>
</dbReference>
<dbReference type="Proteomes" id="UP001167796">
    <property type="component" value="Unassembled WGS sequence"/>
</dbReference>
<dbReference type="SMART" id="SM00086">
    <property type="entry name" value="PAC"/>
    <property type="match status" value="3"/>
</dbReference>
<evidence type="ECO:0000256" key="4">
    <source>
        <dbReference type="ARBA" id="ARBA00023012"/>
    </source>
</evidence>
<feature type="domain" description="Response regulatory" evidence="8">
    <location>
        <begin position="1059"/>
        <end position="1177"/>
    </location>
</feature>